<comment type="caution">
    <text evidence="2">The sequence shown here is derived from an EMBL/GenBank/DDBJ whole genome shotgun (WGS) entry which is preliminary data.</text>
</comment>
<feature type="region of interest" description="Disordered" evidence="1">
    <location>
        <begin position="1"/>
        <end position="33"/>
    </location>
</feature>
<feature type="compositionally biased region" description="Basic and acidic residues" evidence="1">
    <location>
        <begin position="1"/>
        <end position="11"/>
    </location>
</feature>
<dbReference type="AlphaFoldDB" id="A0A4D9DJX3"/>
<keyword evidence="2" id="KW-0489">Methyltransferase</keyword>
<gene>
    <name evidence="2" type="ORF">DR999_PMT22302</name>
</gene>
<proteinExistence type="predicted"/>
<evidence type="ECO:0000313" key="3">
    <source>
        <dbReference type="Proteomes" id="UP000297703"/>
    </source>
</evidence>
<reference evidence="2 3" key="2">
    <citation type="submission" date="2019-04" db="EMBL/GenBank/DDBJ databases">
        <title>The genome sequence of big-headed turtle.</title>
        <authorList>
            <person name="Gong S."/>
        </authorList>
    </citation>
    <scope>NUCLEOTIDE SEQUENCE [LARGE SCALE GENOMIC DNA]</scope>
    <source>
        <strain evidence="2">DO16091913</strain>
        <tissue evidence="2">Muscle</tissue>
    </source>
</reference>
<dbReference type="EMBL" id="QXTE01000930">
    <property type="protein sequence ID" value="TFJ95959.1"/>
    <property type="molecule type" value="Genomic_DNA"/>
</dbReference>
<feature type="compositionally biased region" description="Basic and acidic residues" evidence="1">
    <location>
        <begin position="123"/>
        <end position="145"/>
    </location>
</feature>
<keyword evidence="3" id="KW-1185">Reference proteome</keyword>
<evidence type="ECO:0000313" key="2">
    <source>
        <dbReference type="EMBL" id="TFJ95959.1"/>
    </source>
</evidence>
<accession>A0A4D9DJX3</accession>
<evidence type="ECO:0000256" key="1">
    <source>
        <dbReference type="SAM" id="MobiDB-lite"/>
    </source>
</evidence>
<dbReference type="GO" id="GO:0008168">
    <property type="term" value="F:methyltransferase activity"/>
    <property type="evidence" value="ECO:0007669"/>
    <property type="project" value="UniProtKB-KW"/>
</dbReference>
<keyword evidence="2" id="KW-0808">Transferase</keyword>
<reference evidence="2 3" key="1">
    <citation type="submission" date="2019-04" db="EMBL/GenBank/DDBJ databases">
        <title>Draft genome of the big-headed turtle Platysternon megacephalum.</title>
        <authorList>
            <person name="Gong S."/>
        </authorList>
    </citation>
    <scope>NUCLEOTIDE SEQUENCE [LARGE SCALE GENOMIC DNA]</scope>
    <source>
        <strain evidence="2">DO16091913</strain>
        <tissue evidence="2">Muscle</tissue>
    </source>
</reference>
<sequence>MCPRAPREQPHRSTPKGVRTQTQPRARVGTWPAHAPGPCSHRLPVLCAWLHPALARLAVSELTWAQAWQWGVWVQGERPPPWELQACKQGRRLSSPLLQPRCAHGHRSPAPHTAPLSVGAGQTERRMRSLGEEQTDRHDHADPGG</sequence>
<name>A0A4D9DJX3_9SAUR</name>
<dbReference type="Proteomes" id="UP000297703">
    <property type="component" value="Unassembled WGS sequence"/>
</dbReference>
<protein>
    <submittedName>
        <fullName evidence="2">Histone-lysine N-methyltransferase SMYD1</fullName>
    </submittedName>
</protein>
<dbReference type="GO" id="GO:0032259">
    <property type="term" value="P:methylation"/>
    <property type="evidence" value="ECO:0007669"/>
    <property type="project" value="UniProtKB-KW"/>
</dbReference>
<feature type="region of interest" description="Disordered" evidence="1">
    <location>
        <begin position="98"/>
        <end position="145"/>
    </location>
</feature>
<organism evidence="2 3">
    <name type="scientific">Platysternon megacephalum</name>
    <name type="common">big-headed turtle</name>
    <dbReference type="NCBI Taxonomy" id="55544"/>
    <lineage>
        <taxon>Eukaryota</taxon>
        <taxon>Metazoa</taxon>
        <taxon>Chordata</taxon>
        <taxon>Craniata</taxon>
        <taxon>Vertebrata</taxon>
        <taxon>Euteleostomi</taxon>
        <taxon>Archelosauria</taxon>
        <taxon>Testudinata</taxon>
        <taxon>Testudines</taxon>
        <taxon>Cryptodira</taxon>
        <taxon>Durocryptodira</taxon>
        <taxon>Testudinoidea</taxon>
        <taxon>Platysternidae</taxon>
        <taxon>Platysternon</taxon>
    </lineage>
</organism>